<proteinExistence type="predicted"/>
<dbReference type="CDD" id="cd00093">
    <property type="entry name" value="HTH_XRE"/>
    <property type="match status" value="1"/>
</dbReference>
<dbReference type="Gene3D" id="1.25.40.10">
    <property type="entry name" value="Tetratricopeptide repeat domain"/>
    <property type="match status" value="1"/>
</dbReference>
<dbReference type="InterPro" id="IPR011990">
    <property type="entry name" value="TPR-like_helical_dom_sf"/>
</dbReference>
<organism evidence="2 3">
    <name type="scientific">Priestia megaterium</name>
    <name type="common">Bacillus megaterium</name>
    <dbReference type="NCBI Taxonomy" id="1404"/>
    <lineage>
        <taxon>Bacteria</taxon>
        <taxon>Bacillati</taxon>
        <taxon>Bacillota</taxon>
        <taxon>Bacilli</taxon>
        <taxon>Bacillales</taxon>
        <taxon>Bacillaceae</taxon>
        <taxon>Priestia</taxon>
    </lineage>
</organism>
<dbReference type="EMBL" id="PQWM01000053">
    <property type="protein sequence ID" value="RDZ07687.1"/>
    <property type="molecule type" value="Genomic_DNA"/>
</dbReference>
<dbReference type="Gene3D" id="1.10.260.40">
    <property type="entry name" value="lambda repressor-like DNA-binding domains"/>
    <property type="match status" value="1"/>
</dbReference>
<name>A0A3D8WUE7_PRIMG</name>
<reference evidence="2 3" key="1">
    <citation type="journal article" date="2018" name="Appl. Environ. Microbiol.">
        <title>Antimicrobial susceptibility testing and tentative epidemiological cut-off values of five Bacillus species relevant for use as animal feed additives or for plant protection.</title>
        <authorList>
            <person name="Agerso Y."/>
            <person name="Stuer-Lauridsen B."/>
            <person name="Bjerre K."/>
            <person name="Jensen M.G."/>
            <person name="Johansen E."/>
            <person name="Bennedsen M."/>
            <person name="Brockmann E."/>
            <person name="Nielsen B."/>
        </authorList>
    </citation>
    <scope>NUCLEOTIDE SEQUENCE [LARGE SCALE GENOMIC DNA]</scope>
    <source>
        <strain evidence="2 3">CHCC20162</strain>
    </source>
</reference>
<comment type="caution">
    <text evidence="2">The sequence shown here is derived from an EMBL/GenBank/DDBJ whole genome shotgun (WGS) entry which is preliminary data.</text>
</comment>
<accession>A0A3D8WUE7</accession>
<evidence type="ECO:0000313" key="2">
    <source>
        <dbReference type="EMBL" id="RDZ07687.1"/>
    </source>
</evidence>
<feature type="domain" description="HTH cro/C1-type" evidence="1">
    <location>
        <begin position="7"/>
        <end position="61"/>
    </location>
</feature>
<dbReference type="InterPro" id="IPR010982">
    <property type="entry name" value="Lambda_DNA-bd_dom_sf"/>
</dbReference>
<dbReference type="Proteomes" id="UP000256519">
    <property type="component" value="Unassembled WGS sequence"/>
</dbReference>
<gene>
    <name evidence="2" type="ORF">C3744_27415</name>
</gene>
<evidence type="ECO:0000259" key="1">
    <source>
        <dbReference type="PROSITE" id="PS50943"/>
    </source>
</evidence>
<dbReference type="InterPro" id="IPR001387">
    <property type="entry name" value="Cro/C1-type_HTH"/>
</dbReference>
<dbReference type="PROSITE" id="PS50943">
    <property type="entry name" value="HTH_CROC1"/>
    <property type="match status" value="1"/>
</dbReference>
<dbReference type="GO" id="GO:0003677">
    <property type="term" value="F:DNA binding"/>
    <property type="evidence" value="ECO:0007669"/>
    <property type="project" value="InterPro"/>
</dbReference>
<protein>
    <recommendedName>
        <fullName evidence="1">HTH cro/C1-type domain-containing protein</fullName>
    </recommendedName>
</protein>
<evidence type="ECO:0000313" key="3">
    <source>
        <dbReference type="Proteomes" id="UP000256519"/>
    </source>
</evidence>
<dbReference type="SMART" id="SM00530">
    <property type="entry name" value="HTH_XRE"/>
    <property type="match status" value="1"/>
</dbReference>
<sequence length="420" mass="50084">MHMGSIIRYYRTKLGIKQYELAGDVCSPAHLCKIENNPNEGNDETINLLLEKLGIDLEKELQKESNLKYTYEEFVNNIRFVNIDQAQRQFNTLKNNQVFIELMEFHNHYQIMLIPFYIITEQFKELEDQRNLCNKISKSFNKDESILFEMVKGLYYIHKSNYRKAKIILLDTFKKVNVANVPYRGDMDYALALCYYNLNEYERALNSTIFAYRYYQNEDNFQKIGYCLAVLADSYKNLNLKEEAEITYKKLIRTSEMLGNNKLLNKALYEYGLLQKNKVILEETLTLFDLSLEKNNCDVSIQLELILSKIDLMMKNNINKDKIQKYIQYIKKLSVQIEDRTYYFLALYYEYKIEKPSQVNHFIENKLIPFLEKSDCSSKLIIYYKELADHYESIDLKKSLYYLKKCMHKNNEYSNLAHII</sequence>
<dbReference type="AlphaFoldDB" id="A0A3D8WUE7"/>
<dbReference type="SUPFAM" id="SSF48452">
    <property type="entry name" value="TPR-like"/>
    <property type="match status" value="1"/>
</dbReference>
<dbReference type="SUPFAM" id="SSF47413">
    <property type="entry name" value="lambda repressor-like DNA-binding domains"/>
    <property type="match status" value="1"/>
</dbReference>